<dbReference type="EMBL" id="JAUYVI010000007">
    <property type="protein sequence ID" value="MDQ7250778.1"/>
    <property type="molecule type" value="Genomic_DNA"/>
</dbReference>
<dbReference type="InterPro" id="IPR025202">
    <property type="entry name" value="PLD-like_dom"/>
</dbReference>
<evidence type="ECO:0000256" key="3">
    <source>
        <dbReference type="ARBA" id="ARBA00018392"/>
    </source>
</evidence>
<dbReference type="SUPFAM" id="SSF56024">
    <property type="entry name" value="Phospholipase D/nuclease"/>
    <property type="match status" value="2"/>
</dbReference>
<reference evidence="8" key="1">
    <citation type="submission" date="2023-08" db="EMBL/GenBank/DDBJ databases">
        <title>Rhodospirillaceae gen. nov., a novel taxon isolated from the Yangtze River Yuezi River estuary sludge.</title>
        <authorList>
            <person name="Ruan L."/>
        </authorList>
    </citation>
    <scope>NUCLEOTIDE SEQUENCE [LARGE SCALE GENOMIC DNA]</scope>
    <source>
        <strain evidence="8">R-7</strain>
    </source>
</reference>
<keyword evidence="4" id="KW-0964">Secreted</keyword>
<dbReference type="PANTHER" id="PTHR21248">
    <property type="entry name" value="CARDIOLIPIN SYNTHASE"/>
    <property type="match status" value="1"/>
</dbReference>
<comment type="caution">
    <text evidence="7">The sequence shown here is derived from an EMBL/GenBank/DDBJ whole genome shotgun (WGS) entry which is preliminary data.</text>
</comment>
<dbReference type="PANTHER" id="PTHR21248:SF22">
    <property type="entry name" value="PHOSPHOLIPASE D"/>
    <property type="match status" value="1"/>
</dbReference>
<dbReference type="RefSeq" id="WP_379960466.1">
    <property type="nucleotide sequence ID" value="NZ_JAUYVI010000007.1"/>
</dbReference>
<evidence type="ECO:0000256" key="1">
    <source>
        <dbReference type="ARBA" id="ARBA00003145"/>
    </source>
</evidence>
<accession>A0ABU0YV97</accession>
<evidence type="ECO:0000313" key="7">
    <source>
        <dbReference type="EMBL" id="MDQ7250778.1"/>
    </source>
</evidence>
<dbReference type="CDD" id="cd09110">
    <property type="entry name" value="PLDc_CLS_1"/>
    <property type="match status" value="1"/>
</dbReference>
<sequence>MDGPLSSAEKAALIARLGSGAEGSEVVQRHLKVEETVAGSPLTTDNAVEVLRDGDQTFAAIGKAISEARETLNLEYYTIEDVTLKTPDGNGRSLADMLVAKLEQGVAVNIIYDGYGSIDTPAAFFDRLGKAGAKLLAFHPIDPNPANVINGNDRDHRKILVADGRVAVIGGVNLSKSYESKSPGSDHDEEEDKTTGLPTFWRDTSIRIEGPAASEIQTLFFMHWKEEGGAAIDETAYFPKLQAKGNHVVRIIGSTPKEKISRYYVTLISAMRSAESRLWISNAYFVPTPEEVEVLIAAARRGVDVRLLLPQKSDAQDAVEAARSHYSDLLEAGVKVYEMENVVLHSKTVVIDGVWSAIGSSNFDHRSVLFNDEIDAVVIGRKTAQDLEEIFEEGQQSAITIDRETWEDQRPFTERLRGFWSRLWESLL</sequence>
<feature type="domain" description="PLD phosphodiesterase" evidence="6">
    <location>
        <begin position="151"/>
        <end position="178"/>
    </location>
</feature>
<gene>
    <name evidence="7" type="ORF">Q8A70_24025</name>
</gene>
<organism evidence="7 8">
    <name type="scientific">Dongia sedimenti</name>
    <dbReference type="NCBI Taxonomy" id="3064282"/>
    <lineage>
        <taxon>Bacteria</taxon>
        <taxon>Pseudomonadati</taxon>
        <taxon>Pseudomonadota</taxon>
        <taxon>Alphaproteobacteria</taxon>
        <taxon>Rhodospirillales</taxon>
        <taxon>Dongiaceae</taxon>
        <taxon>Dongia</taxon>
    </lineage>
</organism>
<dbReference type="InterPro" id="IPR001736">
    <property type="entry name" value="PLipase_D/transphosphatidylase"/>
</dbReference>
<evidence type="ECO:0000256" key="2">
    <source>
        <dbReference type="ARBA" id="ARBA00004613"/>
    </source>
</evidence>
<dbReference type="Gene3D" id="3.30.870.10">
    <property type="entry name" value="Endonuclease Chain A"/>
    <property type="match status" value="2"/>
</dbReference>
<comment type="function">
    <text evidence="1">Could be a virulence factor.</text>
</comment>
<feature type="domain" description="PLD phosphodiesterase" evidence="6">
    <location>
        <begin position="340"/>
        <end position="367"/>
    </location>
</feature>
<dbReference type="Proteomes" id="UP001230156">
    <property type="component" value="Unassembled WGS sequence"/>
</dbReference>
<keyword evidence="8" id="KW-1185">Reference proteome</keyword>
<evidence type="ECO:0000256" key="5">
    <source>
        <dbReference type="ARBA" id="ARBA00029594"/>
    </source>
</evidence>
<name>A0ABU0YV97_9PROT</name>
<dbReference type="CDD" id="cd09159">
    <property type="entry name" value="PLDc_ybhO_like_2"/>
    <property type="match status" value="1"/>
</dbReference>
<evidence type="ECO:0000313" key="8">
    <source>
        <dbReference type="Proteomes" id="UP001230156"/>
    </source>
</evidence>
<comment type="subcellular location">
    <subcellularLocation>
        <location evidence="2">Secreted</location>
    </subcellularLocation>
</comment>
<dbReference type="PROSITE" id="PS50035">
    <property type="entry name" value="PLD"/>
    <property type="match status" value="2"/>
</dbReference>
<proteinExistence type="predicted"/>
<dbReference type="SMART" id="SM00155">
    <property type="entry name" value="PLDc"/>
    <property type="match status" value="2"/>
</dbReference>
<protein>
    <recommendedName>
        <fullName evidence="3">Phospholipase D</fullName>
    </recommendedName>
    <alternativeName>
        <fullName evidence="5">Choline phosphatase</fullName>
    </alternativeName>
</protein>
<evidence type="ECO:0000256" key="4">
    <source>
        <dbReference type="ARBA" id="ARBA00022525"/>
    </source>
</evidence>
<evidence type="ECO:0000259" key="6">
    <source>
        <dbReference type="PROSITE" id="PS50035"/>
    </source>
</evidence>
<dbReference type="Pfam" id="PF13091">
    <property type="entry name" value="PLDc_2"/>
    <property type="match status" value="2"/>
</dbReference>